<dbReference type="SMART" id="SM00360">
    <property type="entry name" value="RRM"/>
    <property type="match status" value="1"/>
</dbReference>
<proteinExistence type="inferred from homology"/>
<comment type="subcellular location">
    <subcellularLocation>
        <location evidence="2">Chromosome</location>
    </subcellularLocation>
    <subcellularLocation>
        <location evidence="1">Nucleus</location>
    </subcellularLocation>
</comment>
<dbReference type="GO" id="GO:0032021">
    <property type="term" value="C:NELF complex"/>
    <property type="evidence" value="ECO:0007669"/>
    <property type="project" value="InterPro"/>
</dbReference>
<dbReference type="PANTHER" id="PTHR17250">
    <property type="entry name" value="NEGATIVE ELONGATION FACTOR E"/>
    <property type="match status" value="1"/>
</dbReference>
<keyword evidence="5" id="KW-0158">Chromosome</keyword>
<evidence type="ECO:0000256" key="7">
    <source>
        <dbReference type="ARBA" id="ARBA00022884"/>
    </source>
</evidence>
<gene>
    <name evidence="14" type="ORF">CHS0354_020682</name>
</gene>
<accession>A0AAE0SE65</accession>
<evidence type="ECO:0000256" key="6">
    <source>
        <dbReference type="ARBA" id="ARBA00022491"/>
    </source>
</evidence>
<dbReference type="InterPro" id="IPR035979">
    <property type="entry name" value="RBD_domain_sf"/>
</dbReference>
<reference evidence="14" key="2">
    <citation type="journal article" date="2021" name="Genome Biol. Evol.">
        <title>Developing a high-quality reference genome for a parasitic bivalve with doubly uniparental inheritance (Bivalvia: Unionida).</title>
        <authorList>
            <person name="Smith C.H."/>
        </authorList>
    </citation>
    <scope>NUCLEOTIDE SEQUENCE</scope>
    <source>
        <strain evidence="14">CHS0354</strain>
        <tissue evidence="14">Mantle</tissue>
    </source>
</reference>
<keyword evidence="9" id="KW-0804">Transcription</keyword>
<feature type="compositionally biased region" description="Basic and acidic residues" evidence="12">
    <location>
        <begin position="140"/>
        <end position="163"/>
    </location>
</feature>
<evidence type="ECO:0000256" key="2">
    <source>
        <dbReference type="ARBA" id="ARBA00004286"/>
    </source>
</evidence>
<dbReference type="Pfam" id="PF00076">
    <property type="entry name" value="RRM_1"/>
    <property type="match status" value="1"/>
</dbReference>
<evidence type="ECO:0000259" key="13">
    <source>
        <dbReference type="PROSITE" id="PS50102"/>
    </source>
</evidence>
<evidence type="ECO:0000256" key="9">
    <source>
        <dbReference type="ARBA" id="ARBA00023163"/>
    </source>
</evidence>
<feature type="region of interest" description="Disordered" evidence="12">
    <location>
        <begin position="32"/>
        <end position="60"/>
    </location>
</feature>
<name>A0AAE0SE65_9BIVA</name>
<keyword evidence="10" id="KW-0539">Nucleus</keyword>
<keyword evidence="6" id="KW-0678">Repressor</keyword>
<evidence type="ECO:0000256" key="5">
    <source>
        <dbReference type="ARBA" id="ARBA00022454"/>
    </source>
</evidence>
<dbReference type="SUPFAM" id="SSF54928">
    <property type="entry name" value="RNA-binding domain, RBD"/>
    <property type="match status" value="1"/>
</dbReference>
<feature type="compositionally biased region" description="Basic and acidic residues" evidence="12">
    <location>
        <begin position="37"/>
        <end position="60"/>
    </location>
</feature>
<organism evidence="14 15">
    <name type="scientific">Potamilus streckersoni</name>
    <dbReference type="NCBI Taxonomy" id="2493646"/>
    <lineage>
        <taxon>Eukaryota</taxon>
        <taxon>Metazoa</taxon>
        <taxon>Spiralia</taxon>
        <taxon>Lophotrochozoa</taxon>
        <taxon>Mollusca</taxon>
        <taxon>Bivalvia</taxon>
        <taxon>Autobranchia</taxon>
        <taxon>Heteroconchia</taxon>
        <taxon>Palaeoheterodonta</taxon>
        <taxon>Unionida</taxon>
        <taxon>Unionoidea</taxon>
        <taxon>Unionidae</taxon>
        <taxon>Ambleminae</taxon>
        <taxon>Lampsilini</taxon>
        <taxon>Potamilus</taxon>
    </lineage>
</organism>
<dbReference type="InterPro" id="IPR012677">
    <property type="entry name" value="Nucleotide-bd_a/b_plait_sf"/>
</dbReference>
<dbReference type="Gene3D" id="3.30.70.330">
    <property type="match status" value="1"/>
</dbReference>
<dbReference type="GO" id="GO:0005694">
    <property type="term" value="C:chromosome"/>
    <property type="evidence" value="ECO:0007669"/>
    <property type="project" value="UniProtKB-SubCell"/>
</dbReference>
<comment type="caution">
    <text evidence="14">The sequence shown here is derived from an EMBL/GenBank/DDBJ whole genome shotgun (WGS) entry which is preliminary data.</text>
</comment>
<sequence length="279" mass="32006">MVFTNLPPTLTEEEEALRVKYAKLRKKKKALQALKAAKPEKEQIKDQPVKRTAESADDAKEQVKKLLKSGAIRIEEKHEKHNFKRSRILEKKLQDPEKSTTAVGFQPFSASHPEEEREDKAEDFERRPRGRMRGLYENFVKGERLDSNDERRERPERDREPPKKGHTVYVRGFGITEDILRKAFSNIGTIMNINLEASRHCGFVTFDKTESADLAIQEVNGGMIEGVQLQVSMARRQPSFDQVNQDPNSASWSSIASSNSQKGSHKDKRDMVEYGDDMF</sequence>
<dbReference type="Proteomes" id="UP001195483">
    <property type="component" value="Unassembled WGS sequence"/>
</dbReference>
<dbReference type="EMBL" id="JAEAOA010001260">
    <property type="protein sequence ID" value="KAK3590360.1"/>
    <property type="molecule type" value="Genomic_DNA"/>
</dbReference>
<evidence type="ECO:0000256" key="12">
    <source>
        <dbReference type="SAM" id="MobiDB-lite"/>
    </source>
</evidence>
<keyword evidence="15" id="KW-1185">Reference proteome</keyword>
<feature type="compositionally biased region" description="Basic and acidic residues" evidence="12">
    <location>
        <begin position="112"/>
        <end position="127"/>
    </location>
</feature>
<evidence type="ECO:0000313" key="15">
    <source>
        <dbReference type="Proteomes" id="UP001195483"/>
    </source>
</evidence>
<evidence type="ECO:0000256" key="3">
    <source>
        <dbReference type="ARBA" id="ARBA00006120"/>
    </source>
</evidence>
<keyword evidence="8" id="KW-0805">Transcription regulation</keyword>
<dbReference type="PROSITE" id="PS50102">
    <property type="entry name" value="RRM"/>
    <property type="match status" value="1"/>
</dbReference>
<dbReference type="GO" id="GO:0003723">
    <property type="term" value="F:RNA binding"/>
    <property type="evidence" value="ECO:0007669"/>
    <property type="project" value="UniProtKB-UniRule"/>
</dbReference>
<evidence type="ECO:0000256" key="4">
    <source>
        <dbReference type="ARBA" id="ARBA00014464"/>
    </source>
</evidence>
<evidence type="ECO:0000256" key="8">
    <source>
        <dbReference type="ARBA" id="ARBA00023015"/>
    </source>
</evidence>
<dbReference type="InterPro" id="IPR033102">
    <property type="entry name" value="NELFE"/>
</dbReference>
<protein>
    <recommendedName>
        <fullName evidence="4">Negative elongation factor E</fullName>
    </recommendedName>
</protein>
<dbReference type="GO" id="GO:0034244">
    <property type="term" value="P:negative regulation of transcription elongation by RNA polymerase II"/>
    <property type="evidence" value="ECO:0007669"/>
    <property type="project" value="TreeGrafter"/>
</dbReference>
<feature type="region of interest" description="Disordered" evidence="12">
    <location>
        <begin position="77"/>
        <end position="165"/>
    </location>
</feature>
<feature type="compositionally biased region" description="Basic and acidic residues" evidence="12">
    <location>
        <begin position="87"/>
        <end position="98"/>
    </location>
</feature>
<evidence type="ECO:0000256" key="10">
    <source>
        <dbReference type="ARBA" id="ARBA00023242"/>
    </source>
</evidence>
<evidence type="ECO:0000313" key="14">
    <source>
        <dbReference type="EMBL" id="KAK3590360.1"/>
    </source>
</evidence>
<feature type="region of interest" description="Disordered" evidence="12">
    <location>
        <begin position="238"/>
        <end position="279"/>
    </location>
</feature>
<dbReference type="PANTHER" id="PTHR17250:SF0">
    <property type="entry name" value="NEGATIVE ELONGATION FACTOR E"/>
    <property type="match status" value="1"/>
</dbReference>
<evidence type="ECO:0000256" key="11">
    <source>
        <dbReference type="PROSITE-ProRule" id="PRU00176"/>
    </source>
</evidence>
<evidence type="ECO:0000256" key="1">
    <source>
        <dbReference type="ARBA" id="ARBA00004123"/>
    </source>
</evidence>
<keyword evidence="7 11" id="KW-0694">RNA-binding</keyword>
<feature type="domain" description="RRM" evidence="13">
    <location>
        <begin position="166"/>
        <end position="236"/>
    </location>
</feature>
<reference evidence="14" key="3">
    <citation type="submission" date="2023-05" db="EMBL/GenBank/DDBJ databases">
        <authorList>
            <person name="Smith C.H."/>
        </authorList>
    </citation>
    <scope>NUCLEOTIDE SEQUENCE</scope>
    <source>
        <strain evidence="14">CHS0354</strain>
        <tissue evidence="14">Mantle</tissue>
    </source>
</reference>
<reference evidence="14" key="1">
    <citation type="journal article" date="2021" name="Genome Biol. Evol.">
        <title>A High-Quality Reference Genome for a Parasitic Bivalve with Doubly Uniparental Inheritance (Bivalvia: Unionida).</title>
        <authorList>
            <person name="Smith C.H."/>
        </authorList>
    </citation>
    <scope>NUCLEOTIDE SEQUENCE</scope>
    <source>
        <strain evidence="14">CHS0354</strain>
    </source>
</reference>
<dbReference type="AlphaFoldDB" id="A0AAE0SE65"/>
<dbReference type="InterPro" id="IPR000504">
    <property type="entry name" value="RRM_dom"/>
</dbReference>
<feature type="compositionally biased region" description="Low complexity" evidence="12">
    <location>
        <begin position="248"/>
        <end position="260"/>
    </location>
</feature>
<comment type="similarity">
    <text evidence="3">Belongs to the RRM NELF-E family.</text>
</comment>